<keyword evidence="6" id="KW-0175">Coiled coil</keyword>
<evidence type="ECO:0000313" key="8">
    <source>
        <dbReference type="EMBL" id="RLV62823.1"/>
    </source>
</evidence>
<comment type="subcellular location">
    <subcellularLocation>
        <location evidence="1">Nucleus</location>
    </subcellularLocation>
</comment>
<dbReference type="GO" id="GO:0000981">
    <property type="term" value="F:DNA-binding transcription factor activity, RNA polymerase II-specific"/>
    <property type="evidence" value="ECO:0007669"/>
    <property type="project" value="TreeGrafter"/>
</dbReference>
<organism evidence="8 9">
    <name type="scientific">Chloebia gouldiae</name>
    <name type="common">Gouldian finch</name>
    <name type="synonym">Erythrura gouldiae</name>
    <dbReference type="NCBI Taxonomy" id="44316"/>
    <lineage>
        <taxon>Eukaryota</taxon>
        <taxon>Metazoa</taxon>
        <taxon>Chordata</taxon>
        <taxon>Craniata</taxon>
        <taxon>Vertebrata</taxon>
        <taxon>Euteleostomi</taxon>
        <taxon>Archelosauria</taxon>
        <taxon>Archosauria</taxon>
        <taxon>Dinosauria</taxon>
        <taxon>Saurischia</taxon>
        <taxon>Theropoda</taxon>
        <taxon>Coelurosauria</taxon>
        <taxon>Aves</taxon>
        <taxon>Neognathae</taxon>
        <taxon>Neoaves</taxon>
        <taxon>Telluraves</taxon>
        <taxon>Australaves</taxon>
        <taxon>Passeriformes</taxon>
        <taxon>Passeroidea</taxon>
        <taxon>Passeridae</taxon>
        <taxon>Chloebia</taxon>
    </lineage>
</organism>
<name>A0A3L8Q6P5_CHLGU</name>
<dbReference type="EMBL" id="QUSF01005144">
    <property type="protein sequence ID" value="RLV62823.1"/>
    <property type="molecule type" value="Genomic_DNA"/>
</dbReference>
<dbReference type="GO" id="GO:0000978">
    <property type="term" value="F:RNA polymerase II cis-regulatory region sequence-specific DNA binding"/>
    <property type="evidence" value="ECO:0007669"/>
    <property type="project" value="TreeGrafter"/>
</dbReference>
<sequence length="151" mass="16067">MRWNKGTILKASVDYIRKLQKETQRARELELQQQRLEQQNRSLQLRVQELELQAQLHGLPLTPAVAEGGCEEPSGGGPPFPPGGPPTPQSLLELPPGLALPLELGGPEGTLEDILMDEGGGLLGPPGALLASPGPSRASSPRSSLSMEDEP</sequence>
<dbReference type="Proteomes" id="UP000276834">
    <property type="component" value="Unassembled WGS sequence"/>
</dbReference>
<dbReference type="PANTHER" id="PTHR45776">
    <property type="entry name" value="MIP04163P"/>
    <property type="match status" value="1"/>
</dbReference>
<protein>
    <recommendedName>
        <fullName evidence="10">BHLH domain-containing protein</fullName>
    </recommendedName>
</protein>
<accession>A0A3L8Q6P5</accession>
<dbReference type="AlphaFoldDB" id="A0A3L8Q6P5"/>
<feature type="compositionally biased region" description="Low complexity" evidence="7">
    <location>
        <begin position="125"/>
        <end position="151"/>
    </location>
</feature>
<evidence type="ECO:0000256" key="1">
    <source>
        <dbReference type="ARBA" id="ARBA00004123"/>
    </source>
</evidence>
<keyword evidence="2" id="KW-0805">Transcription regulation</keyword>
<evidence type="ECO:0000256" key="2">
    <source>
        <dbReference type="ARBA" id="ARBA00023015"/>
    </source>
</evidence>
<feature type="region of interest" description="Disordered" evidence="7">
    <location>
        <begin position="63"/>
        <end position="91"/>
    </location>
</feature>
<dbReference type="GO" id="GO:0005634">
    <property type="term" value="C:nucleus"/>
    <property type="evidence" value="ECO:0007669"/>
    <property type="project" value="UniProtKB-SubCell"/>
</dbReference>
<evidence type="ECO:0000313" key="9">
    <source>
        <dbReference type="Proteomes" id="UP000276834"/>
    </source>
</evidence>
<evidence type="ECO:0000256" key="7">
    <source>
        <dbReference type="SAM" id="MobiDB-lite"/>
    </source>
</evidence>
<gene>
    <name evidence="8" type="ORF">DV515_00018907</name>
</gene>
<dbReference type="Gene3D" id="1.20.5.170">
    <property type="match status" value="1"/>
</dbReference>
<evidence type="ECO:0000256" key="5">
    <source>
        <dbReference type="ARBA" id="ARBA00023242"/>
    </source>
</evidence>
<keyword evidence="9" id="KW-1185">Reference proteome</keyword>
<feature type="coiled-coil region" evidence="6">
    <location>
        <begin position="12"/>
        <end position="53"/>
    </location>
</feature>
<keyword evidence="4" id="KW-0804">Transcription</keyword>
<evidence type="ECO:0008006" key="10">
    <source>
        <dbReference type="Google" id="ProtNLM"/>
    </source>
</evidence>
<evidence type="ECO:0000256" key="3">
    <source>
        <dbReference type="ARBA" id="ARBA00023125"/>
    </source>
</evidence>
<evidence type="ECO:0000256" key="4">
    <source>
        <dbReference type="ARBA" id="ARBA00023163"/>
    </source>
</evidence>
<comment type="caution">
    <text evidence="8">The sequence shown here is derived from an EMBL/GenBank/DDBJ whole genome shotgun (WGS) entry which is preliminary data.</text>
</comment>
<evidence type="ECO:0000256" key="6">
    <source>
        <dbReference type="SAM" id="Coils"/>
    </source>
</evidence>
<dbReference type="PANTHER" id="PTHR45776:SF3">
    <property type="entry name" value="TRANSCRIPTION FACTOR E3"/>
    <property type="match status" value="1"/>
</dbReference>
<keyword evidence="5" id="KW-0539">Nucleus</keyword>
<feature type="region of interest" description="Disordered" evidence="7">
    <location>
        <begin position="104"/>
        <end position="151"/>
    </location>
</feature>
<proteinExistence type="predicted"/>
<reference evidence="8 9" key="1">
    <citation type="journal article" date="2018" name="Proc. R. Soc. B">
        <title>A non-coding region near Follistatin controls head colour polymorphism in the Gouldian finch.</title>
        <authorList>
            <person name="Toomey M.B."/>
            <person name="Marques C.I."/>
            <person name="Andrade P."/>
            <person name="Araujo P.M."/>
            <person name="Sabatino S."/>
            <person name="Gazda M.A."/>
            <person name="Afonso S."/>
            <person name="Lopes R.J."/>
            <person name="Corbo J.C."/>
            <person name="Carneiro M."/>
        </authorList>
    </citation>
    <scope>NUCLEOTIDE SEQUENCE [LARGE SCALE GENOMIC DNA]</scope>
    <source>
        <strain evidence="8">Red01</strain>
        <tissue evidence="8">Muscle</tissue>
    </source>
</reference>
<feature type="compositionally biased region" description="Pro residues" evidence="7">
    <location>
        <begin position="76"/>
        <end position="88"/>
    </location>
</feature>
<keyword evidence="3" id="KW-0238">DNA-binding</keyword>